<evidence type="ECO:0000313" key="1">
    <source>
        <dbReference type="EMBL" id="KAH3849093.1"/>
    </source>
</evidence>
<dbReference type="EMBL" id="JAIWYP010000003">
    <property type="protein sequence ID" value="KAH3849093.1"/>
    <property type="molecule type" value="Genomic_DNA"/>
</dbReference>
<keyword evidence="2" id="KW-1185">Reference proteome</keyword>
<reference evidence="1" key="2">
    <citation type="submission" date="2020-11" db="EMBL/GenBank/DDBJ databases">
        <authorList>
            <person name="McCartney M.A."/>
            <person name="Auch B."/>
            <person name="Kono T."/>
            <person name="Mallez S."/>
            <person name="Becker A."/>
            <person name="Gohl D.M."/>
            <person name="Silverstein K.A.T."/>
            <person name="Koren S."/>
            <person name="Bechman K.B."/>
            <person name="Herman A."/>
            <person name="Abrahante J.E."/>
            <person name="Garbe J."/>
        </authorList>
    </citation>
    <scope>NUCLEOTIDE SEQUENCE</scope>
    <source>
        <strain evidence="1">Duluth1</strain>
        <tissue evidence="1">Whole animal</tissue>
    </source>
</reference>
<name>A0A9D4L0G8_DREPO</name>
<evidence type="ECO:0000313" key="2">
    <source>
        <dbReference type="Proteomes" id="UP000828390"/>
    </source>
</evidence>
<protein>
    <submittedName>
        <fullName evidence="1">Uncharacterized protein</fullName>
    </submittedName>
</protein>
<comment type="caution">
    <text evidence="1">The sequence shown here is derived from an EMBL/GenBank/DDBJ whole genome shotgun (WGS) entry which is preliminary data.</text>
</comment>
<organism evidence="1 2">
    <name type="scientific">Dreissena polymorpha</name>
    <name type="common">Zebra mussel</name>
    <name type="synonym">Mytilus polymorpha</name>
    <dbReference type="NCBI Taxonomy" id="45954"/>
    <lineage>
        <taxon>Eukaryota</taxon>
        <taxon>Metazoa</taxon>
        <taxon>Spiralia</taxon>
        <taxon>Lophotrochozoa</taxon>
        <taxon>Mollusca</taxon>
        <taxon>Bivalvia</taxon>
        <taxon>Autobranchia</taxon>
        <taxon>Heteroconchia</taxon>
        <taxon>Euheterodonta</taxon>
        <taxon>Imparidentia</taxon>
        <taxon>Neoheterodontei</taxon>
        <taxon>Myida</taxon>
        <taxon>Dreissenoidea</taxon>
        <taxon>Dreissenidae</taxon>
        <taxon>Dreissena</taxon>
    </lineage>
</organism>
<gene>
    <name evidence="1" type="ORF">DPMN_091486</name>
</gene>
<sequence>MDLPQLIIELYRQKPPRLFKYTNQEFDDANQAEKDDRVHSVRGKHHRQRMTTKIYIYMRMMNQT</sequence>
<accession>A0A9D4L0G8</accession>
<proteinExistence type="predicted"/>
<dbReference type="Proteomes" id="UP000828390">
    <property type="component" value="Unassembled WGS sequence"/>
</dbReference>
<reference evidence="1" key="1">
    <citation type="journal article" date="2019" name="bioRxiv">
        <title>The Genome of the Zebra Mussel, Dreissena polymorpha: A Resource for Invasive Species Research.</title>
        <authorList>
            <person name="McCartney M.A."/>
            <person name="Auch B."/>
            <person name="Kono T."/>
            <person name="Mallez S."/>
            <person name="Zhang Y."/>
            <person name="Obille A."/>
            <person name="Becker A."/>
            <person name="Abrahante J.E."/>
            <person name="Garbe J."/>
            <person name="Badalamenti J.P."/>
            <person name="Herman A."/>
            <person name="Mangelson H."/>
            <person name="Liachko I."/>
            <person name="Sullivan S."/>
            <person name="Sone E.D."/>
            <person name="Koren S."/>
            <person name="Silverstein K.A.T."/>
            <person name="Beckman K.B."/>
            <person name="Gohl D.M."/>
        </authorList>
    </citation>
    <scope>NUCLEOTIDE SEQUENCE</scope>
    <source>
        <strain evidence="1">Duluth1</strain>
        <tissue evidence="1">Whole animal</tissue>
    </source>
</reference>
<dbReference type="AlphaFoldDB" id="A0A9D4L0G8"/>